<dbReference type="Gene3D" id="1.10.10.10">
    <property type="entry name" value="Winged helix-like DNA-binding domain superfamily/Winged helix DNA-binding domain"/>
    <property type="match status" value="1"/>
</dbReference>
<dbReference type="RefSeq" id="WP_143077906.1">
    <property type="nucleotide sequence ID" value="NZ_FOTO01000008.1"/>
</dbReference>
<keyword evidence="3" id="KW-0804">Transcription</keyword>
<keyword evidence="2" id="KW-0238">DNA-binding</keyword>
<evidence type="ECO:0000256" key="2">
    <source>
        <dbReference type="ARBA" id="ARBA00023125"/>
    </source>
</evidence>
<protein>
    <submittedName>
        <fullName evidence="5">GntR family transcriptional regulator, transcriptional repressor for pyruvate dehydrogenase complex</fullName>
    </submittedName>
</protein>
<dbReference type="CDD" id="cd07377">
    <property type="entry name" value="WHTH_GntR"/>
    <property type="match status" value="1"/>
</dbReference>
<evidence type="ECO:0000313" key="6">
    <source>
        <dbReference type="Proteomes" id="UP000199581"/>
    </source>
</evidence>
<reference evidence="5 6" key="1">
    <citation type="submission" date="2016-10" db="EMBL/GenBank/DDBJ databases">
        <authorList>
            <person name="Varghese N."/>
            <person name="Submissions S."/>
        </authorList>
    </citation>
    <scope>NUCLEOTIDE SEQUENCE [LARGE SCALE GENOMIC DNA]</scope>
    <source>
        <strain evidence="5 6">DSM 1741</strain>
    </source>
</reference>
<proteinExistence type="predicted"/>
<accession>A0A8G2C3Z1</accession>
<dbReference type="Pfam" id="PF07729">
    <property type="entry name" value="FCD"/>
    <property type="match status" value="1"/>
</dbReference>
<dbReference type="GO" id="GO:0003677">
    <property type="term" value="F:DNA binding"/>
    <property type="evidence" value="ECO:0007669"/>
    <property type="project" value="UniProtKB-KW"/>
</dbReference>
<sequence length="232" mass="26432">MTISIRQKRIYEEITTRLQTMVQNDDLKPGDRLPPERQLAIMFGVSRNSVREAIKSLEQHGVLISKPGAGTYIAENSQANLAMAMGDAFARERHRLDDIFELRLLLEPQIAHLAAQRITKKELQKMQSLISAYTKNMRDGLPVYFYDQAFHDAIAAATGNQSITLLMDQMHELLRESRDEALQSSVRSAKSLEDHQKILEALSMRDPERAREAMTDHLKHTREIVFTSTTGE</sequence>
<evidence type="ECO:0000313" key="5">
    <source>
        <dbReference type="EMBL" id="SFL88651.1"/>
    </source>
</evidence>
<dbReference type="InterPro" id="IPR011711">
    <property type="entry name" value="GntR_C"/>
</dbReference>
<dbReference type="InterPro" id="IPR036390">
    <property type="entry name" value="WH_DNA-bd_sf"/>
</dbReference>
<dbReference type="Proteomes" id="UP000199581">
    <property type="component" value="Unassembled WGS sequence"/>
</dbReference>
<evidence type="ECO:0000256" key="1">
    <source>
        <dbReference type="ARBA" id="ARBA00023015"/>
    </source>
</evidence>
<dbReference type="GO" id="GO:0003700">
    <property type="term" value="F:DNA-binding transcription factor activity"/>
    <property type="evidence" value="ECO:0007669"/>
    <property type="project" value="InterPro"/>
</dbReference>
<dbReference type="SMART" id="SM00345">
    <property type="entry name" value="HTH_GNTR"/>
    <property type="match status" value="1"/>
</dbReference>
<keyword evidence="5" id="KW-0670">Pyruvate</keyword>
<dbReference type="InterPro" id="IPR036388">
    <property type="entry name" value="WH-like_DNA-bd_sf"/>
</dbReference>
<feature type="domain" description="HTH gntR-type" evidence="4">
    <location>
        <begin position="8"/>
        <end position="76"/>
    </location>
</feature>
<dbReference type="InterPro" id="IPR000524">
    <property type="entry name" value="Tscrpt_reg_HTH_GntR"/>
</dbReference>
<dbReference type="PANTHER" id="PTHR43537:SF5">
    <property type="entry name" value="UXU OPERON TRANSCRIPTIONAL REGULATOR"/>
    <property type="match status" value="1"/>
</dbReference>
<keyword evidence="6" id="KW-1185">Reference proteome</keyword>
<dbReference type="Pfam" id="PF00392">
    <property type="entry name" value="GntR"/>
    <property type="match status" value="1"/>
</dbReference>
<organism evidence="5 6">
    <name type="scientific">Desulfomicrobium norvegicum (strain DSM 1741 / NCIMB 8310)</name>
    <name type="common">Desulfovibrio baculatus (strain Norway 4)</name>
    <name type="synonym">Desulfovibrio desulfuricans (strain Norway 4)</name>
    <dbReference type="NCBI Taxonomy" id="52561"/>
    <lineage>
        <taxon>Bacteria</taxon>
        <taxon>Pseudomonadati</taxon>
        <taxon>Thermodesulfobacteriota</taxon>
        <taxon>Desulfovibrionia</taxon>
        <taxon>Desulfovibrionales</taxon>
        <taxon>Desulfomicrobiaceae</taxon>
        <taxon>Desulfomicrobium</taxon>
    </lineage>
</organism>
<evidence type="ECO:0000256" key="3">
    <source>
        <dbReference type="ARBA" id="ARBA00023163"/>
    </source>
</evidence>
<dbReference type="OrthoDB" id="5343675at2"/>
<dbReference type="AlphaFoldDB" id="A0A8G2C3Z1"/>
<keyword evidence="1" id="KW-0805">Transcription regulation</keyword>
<evidence type="ECO:0000259" key="4">
    <source>
        <dbReference type="PROSITE" id="PS50949"/>
    </source>
</evidence>
<dbReference type="SUPFAM" id="SSF48008">
    <property type="entry name" value="GntR ligand-binding domain-like"/>
    <property type="match status" value="1"/>
</dbReference>
<comment type="caution">
    <text evidence="5">The sequence shown here is derived from an EMBL/GenBank/DDBJ whole genome shotgun (WGS) entry which is preliminary data.</text>
</comment>
<dbReference type="PRINTS" id="PR00035">
    <property type="entry name" value="HTHGNTR"/>
</dbReference>
<gene>
    <name evidence="5" type="ORF">SAMN05421830_108120</name>
</gene>
<dbReference type="PROSITE" id="PS50949">
    <property type="entry name" value="HTH_GNTR"/>
    <property type="match status" value="1"/>
</dbReference>
<dbReference type="SMART" id="SM00895">
    <property type="entry name" value="FCD"/>
    <property type="match status" value="1"/>
</dbReference>
<dbReference type="Gene3D" id="1.20.120.530">
    <property type="entry name" value="GntR ligand-binding domain-like"/>
    <property type="match status" value="1"/>
</dbReference>
<dbReference type="PANTHER" id="PTHR43537">
    <property type="entry name" value="TRANSCRIPTIONAL REGULATOR, GNTR FAMILY"/>
    <property type="match status" value="1"/>
</dbReference>
<name>A0A8G2C3Z1_DESNO</name>
<dbReference type="SUPFAM" id="SSF46785">
    <property type="entry name" value="Winged helix' DNA-binding domain"/>
    <property type="match status" value="1"/>
</dbReference>
<dbReference type="EMBL" id="FOTO01000008">
    <property type="protein sequence ID" value="SFL88651.1"/>
    <property type="molecule type" value="Genomic_DNA"/>
</dbReference>
<dbReference type="InterPro" id="IPR008920">
    <property type="entry name" value="TF_FadR/GntR_C"/>
</dbReference>